<protein>
    <submittedName>
        <fullName evidence="5">Dihydrofolate reductase family protein</fullName>
    </submittedName>
</protein>
<dbReference type="AlphaFoldDB" id="A0A9D1H0L9"/>
<keyword evidence="3" id="KW-0560">Oxidoreductase</keyword>
<organism evidence="5 6">
    <name type="scientific">Candidatus Avipropionibacterium avicola</name>
    <dbReference type="NCBI Taxonomy" id="2840701"/>
    <lineage>
        <taxon>Bacteria</taxon>
        <taxon>Bacillati</taxon>
        <taxon>Actinomycetota</taxon>
        <taxon>Actinomycetes</taxon>
        <taxon>Propionibacteriales</taxon>
        <taxon>Propionibacteriaceae</taxon>
        <taxon>Propionibacteriaceae incertae sedis</taxon>
        <taxon>Candidatus Avipropionibacterium</taxon>
    </lineage>
</organism>
<evidence type="ECO:0000256" key="1">
    <source>
        <dbReference type="ARBA" id="ARBA00005104"/>
    </source>
</evidence>
<evidence type="ECO:0000259" key="4">
    <source>
        <dbReference type="Pfam" id="PF01872"/>
    </source>
</evidence>
<evidence type="ECO:0000313" key="6">
    <source>
        <dbReference type="Proteomes" id="UP000886842"/>
    </source>
</evidence>
<comment type="caution">
    <text evidence="5">The sequence shown here is derived from an EMBL/GenBank/DDBJ whole genome shotgun (WGS) entry which is preliminary data.</text>
</comment>
<dbReference type="InterPro" id="IPR050765">
    <property type="entry name" value="Riboflavin_Biosynth_HTPR"/>
</dbReference>
<name>A0A9D1H0L9_9ACTN</name>
<dbReference type="InterPro" id="IPR002734">
    <property type="entry name" value="RibDG_C"/>
</dbReference>
<proteinExistence type="predicted"/>
<dbReference type="EMBL" id="DVLP01000401">
    <property type="protein sequence ID" value="HIT76642.1"/>
    <property type="molecule type" value="Genomic_DNA"/>
</dbReference>
<keyword evidence="2" id="KW-0521">NADP</keyword>
<comment type="pathway">
    <text evidence="1">Cofactor biosynthesis; riboflavin biosynthesis.</text>
</comment>
<feature type="domain" description="Bacterial bifunctional deaminase-reductase C-terminal" evidence="4">
    <location>
        <begin position="29"/>
        <end position="222"/>
    </location>
</feature>
<dbReference type="InterPro" id="IPR024072">
    <property type="entry name" value="DHFR-like_dom_sf"/>
</dbReference>
<sequence>MGRAQEWPRDDDAMARIADDYRWPEAVRPWVRSNFVATVDGRVQGEDGRSGTINTEADHLVFDCLRALCDVVVVGAGTARTEGYRAVELTDDQRRIRHAAGLTGLPTLVVVTGSLALPPDLVASAAAGPVVAITGSDHDARDDLGEVEVQTVTGSAGSQDRTEVDPAAILELCHGRGWSRVLLEGGPSLHHDFLSADLVDEICLSIAPTVRGGSGLGLVNGDELAPARDFGLAGVVLVDDTVMARWTRQDRDGTGS</sequence>
<dbReference type="SUPFAM" id="SSF53597">
    <property type="entry name" value="Dihydrofolate reductase-like"/>
    <property type="match status" value="1"/>
</dbReference>
<dbReference type="GO" id="GO:0008703">
    <property type="term" value="F:5-amino-6-(5-phosphoribosylamino)uracil reductase activity"/>
    <property type="evidence" value="ECO:0007669"/>
    <property type="project" value="InterPro"/>
</dbReference>
<evidence type="ECO:0000256" key="2">
    <source>
        <dbReference type="ARBA" id="ARBA00022857"/>
    </source>
</evidence>
<dbReference type="Pfam" id="PF01872">
    <property type="entry name" value="RibD_C"/>
    <property type="match status" value="1"/>
</dbReference>
<accession>A0A9D1H0L9</accession>
<dbReference type="GO" id="GO:0009231">
    <property type="term" value="P:riboflavin biosynthetic process"/>
    <property type="evidence" value="ECO:0007669"/>
    <property type="project" value="InterPro"/>
</dbReference>
<dbReference type="Gene3D" id="3.40.430.10">
    <property type="entry name" value="Dihydrofolate Reductase, subunit A"/>
    <property type="match status" value="1"/>
</dbReference>
<evidence type="ECO:0000313" key="5">
    <source>
        <dbReference type="EMBL" id="HIT76642.1"/>
    </source>
</evidence>
<reference evidence="5" key="2">
    <citation type="journal article" date="2021" name="PeerJ">
        <title>Extensive microbial diversity within the chicken gut microbiome revealed by metagenomics and culture.</title>
        <authorList>
            <person name="Gilroy R."/>
            <person name="Ravi A."/>
            <person name="Getino M."/>
            <person name="Pursley I."/>
            <person name="Horton D.L."/>
            <person name="Alikhan N.F."/>
            <person name="Baker D."/>
            <person name="Gharbi K."/>
            <person name="Hall N."/>
            <person name="Watson M."/>
            <person name="Adriaenssens E.M."/>
            <person name="Foster-Nyarko E."/>
            <person name="Jarju S."/>
            <person name="Secka A."/>
            <person name="Antonio M."/>
            <person name="Oren A."/>
            <person name="Chaudhuri R.R."/>
            <person name="La Ragione R."/>
            <person name="Hildebrand F."/>
            <person name="Pallen M.J."/>
        </authorList>
    </citation>
    <scope>NUCLEOTIDE SEQUENCE</scope>
    <source>
        <strain evidence="5">ChiGjej1B1-24693</strain>
    </source>
</reference>
<reference evidence="5" key="1">
    <citation type="submission" date="2020-10" db="EMBL/GenBank/DDBJ databases">
        <authorList>
            <person name="Gilroy R."/>
        </authorList>
    </citation>
    <scope>NUCLEOTIDE SEQUENCE</scope>
    <source>
        <strain evidence="5">ChiGjej1B1-24693</strain>
    </source>
</reference>
<evidence type="ECO:0000256" key="3">
    <source>
        <dbReference type="ARBA" id="ARBA00023002"/>
    </source>
</evidence>
<dbReference type="Proteomes" id="UP000886842">
    <property type="component" value="Unassembled WGS sequence"/>
</dbReference>
<dbReference type="PANTHER" id="PTHR38011:SF7">
    <property type="entry name" value="2,5-DIAMINO-6-RIBOSYLAMINO-4(3H)-PYRIMIDINONE 5'-PHOSPHATE REDUCTASE"/>
    <property type="match status" value="1"/>
</dbReference>
<gene>
    <name evidence="5" type="ORF">IAA98_13755</name>
</gene>
<dbReference type="PANTHER" id="PTHR38011">
    <property type="entry name" value="DIHYDROFOLATE REDUCTASE FAMILY PROTEIN (AFU_ORTHOLOGUE AFUA_8G06820)"/>
    <property type="match status" value="1"/>
</dbReference>